<dbReference type="Pfam" id="PF00482">
    <property type="entry name" value="T2SSF"/>
    <property type="match status" value="1"/>
</dbReference>
<dbReference type="InterPro" id="IPR018076">
    <property type="entry name" value="T2SS_GspF_dom"/>
</dbReference>
<evidence type="ECO:0000259" key="7">
    <source>
        <dbReference type="Pfam" id="PF00482"/>
    </source>
</evidence>
<organism evidence="8 9">
    <name type="scientific">Kocuria rosea subsp. polaris</name>
    <dbReference type="NCBI Taxonomy" id="136273"/>
    <lineage>
        <taxon>Bacteria</taxon>
        <taxon>Bacillati</taxon>
        <taxon>Actinomycetota</taxon>
        <taxon>Actinomycetes</taxon>
        <taxon>Micrococcales</taxon>
        <taxon>Micrococcaceae</taxon>
        <taxon>Kocuria</taxon>
    </lineage>
</organism>
<comment type="caution">
    <text evidence="8">The sequence shown here is derived from an EMBL/GenBank/DDBJ whole genome shotgun (WGS) entry which is preliminary data.</text>
</comment>
<gene>
    <name evidence="8" type="ORF">GY22_16130</name>
</gene>
<keyword evidence="2" id="KW-1003">Cell membrane</keyword>
<dbReference type="InterPro" id="IPR042094">
    <property type="entry name" value="T2SS_GspF_sf"/>
</dbReference>
<evidence type="ECO:0000256" key="1">
    <source>
        <dbReference type="ARBA" id="ARBA00004651"/>
    </source>
</evidence>
<keyword evidence="3 6" id="KW-0812">Transmembrane</keyword>
<dbReference type="OrthoDB" id="597333at2"/>
<dbReference type="EMBL" id="JSUH01000019">
    <property type="protein sequence ID" value="KHD96342.1"/>
    <property type="molecule type" value="Genomic_DNA"/>
</dbReference>
<comment type="subcellular location">
    <subcellularLocation>
        <location evidence="1">Cell membrane</location>
        <topology evidence="1">Multi-pass membrane protein</topology>
    </subcellularLocation>
</comment>
<evidence type="ECO:0000256" key="3">
    <source>
        <dbReference type="ARBA" id="ARBA00022692"/>
    </source>
</evidence>
<evidence type="ECO:0000313" key="8">
    <source>
        <dbReference type="EMBL" id="KHD96342.1"/>
    </source>
</evidence>
<feature type="domain" description="Type II secretion system protein GspF" evidence="7">
    <location>
        <begin position="145"/>
        <end position="265"/>
    </location>
</feature>
<reference evidence="8 9" key="1">
    <citation type="journal article" date="2003" name="Int. J. Syst. Evol. Microbiol.">
        <title>Kocuria polaris sp. nov., an orange-pigmented psychrophilic bacterium isolated from an Antarctic cyanobacterial mat sample.</title>
        <authorList>
            <person name="Reddy G.S."/>
            <person name="Prakash J.S."/>
            <person name="Prabahar V."/>
            <person name="Matsumoto G.I."/>
            <person name="Stackebrandt E."/>
            <person name="Shivaji S."/>
        </authorList>
    </citation>
    <scope>NUCLEOTIDE SEQUENCE [LARGE SCALE GENOMIC DNA]</scope>
    <source>
        <strain evidence="8 9">CMS 76or</strain>
    </source>
</reference>
<keyword evidence="9" id="KW-1185">Reference proteome</keyword>
<evidence type="ECO:0000313" key="9">
    <source>
        <dbReference type="Proteomes" id="UP000030466"/>
    </source>
</evidence>
<evidence type="ECO:0000256" key="4">
    <source>
        <dbReference type="ARBA" id="ARBA00022989"/>
    </source>
</evidence>
<dbReference type="PANTHER" id="PTHR35007:SF1">
    <property type="entry name" value="PILUS ASSEMBLY PROTEIN"/>
    <property type="match status" value="1"/>
</dbReference>
<feature type="transmembrane region" description="Helical" evidence="6">
    <location>
        <begin position="112"/>
        <end position="131"/>
    </location>
</feature>
<name>A0A0A6YAH6_KOCRO</name>
<keyword evidence="5 6" id="KW-0472">Membrane</keyword>
<protein>
    <submittedName>
        <fullName evidence="8">Type II secretion system protein F</fullName>
    </submittedName>
</protein>
<accession>A0A0A6YAH6</accession>
<sequence length="312" mass="33491">MVVVLGALLCLMAFLLLLFITFSSSTPRLPVDRRRPPRLDEAPPSVLSRVTGITTSAIADTLNRHGWTRSITDALDRAGLRLSPADFLVLVGAAGLVSAILGFLVGGPLLGLLLLVLAPLGGKVFLGLAVGKRRRAFADQLDDTLQLLAGSLRAGHSLLRAVDAVSREAQAPASEELARVVNQTRLGRDLNSALDETAERMGNEDFSWVSQAIGIHREVGGDLAEVLDQVGHTIRERNQIRRQVKALSAEGKMSAYILMALPILVPGAMGIMNPSFFTAMFQNPIGWGLLALAAIMLGLGGLWMRKIVSFKF</sequence>
<feature type="transmembrane region" description="Helical" evidence="6">
    <location>
        <begin position="87"/>
        <end position="106"/>
    </location>
</feature>
<dbReference type="Proteomes" id="UP000030466">
    <property type="component" value="Unassembled WGS sequence"/>
</dbReference>
<feature type="transmembrane region" description="Helical" evidence="6">
    <location>
        <begin position="255"/>
        <end position="273"/>
    </location>
</feature>
<evidence type="ECO:0000256" key="5">
    <source>
        <dbReference type="ARBA" id="ARBA00023136"/>
    </source>
</evidence>
<dbReference type="Gene3D" id="1.20.81.30">
    <property type="entry name" value="Type II secretion system (T2SS), domain F"/>
    <property type="match status" value="1"/>
</dbReference>
<feature type="transmembrane region" description="Helical" evidence="6">
    <location>
        <begin position="285"/>
        <end position="304"/>
    </location>
</feature>
<dbReference type="PANTHER" id="PTHR35007">
    <property type="entry name" value="INTEGRAL MEMBRANE PROTEIN-RELATED"/>
    <property type="match status" value="1"/>
</dbReference>
<dbReference type="AlphaFoldDB" id="A0A0A6YAH6"/>
<proteinExistence type="predicted"/>
<evidence type="ECO:0000256" key="6">
    <source>
        <dbReference type="SAM" id="Phobius"/>
    </source>
</evidence>
<dbReference type="GO" id="GO:0005886">
    <property type="term" value="C:plasma membrane"/>
    <property type="evidence" value="ECO:0007669"/>
    <property type="project" value="UniProtKB-SubCell"/>
</dbReference>
<keyword evidence="4 6" id="KW-1133">Transmembrane helix</keyword>
<evidence type="ECO:0000256" key="2">
    <source>
        <dbReference type="ARBA" id="ARBA00022475"/>
    </source>
</evidence>